<accession>A0A328UH30</accession>
<proteinExistence type="predicted"/>
<keyword evidence="2" id="KW-1185">Reference proteome</keyword>
<evidence type="ECO:0000313" key="1">
    <source>
        <dbReference type="EMBL" id="RAQ30629.1"/>
    </source>
</evidence>
<organism evidence="1 2">
    <name type="scientific">Hydrogeniiclostridium mannosilyticum</name>
    <dbReference type="NCBI Taxonomy" id="2764322"/>
    <lineage>
        <taxon>Bacteria</taxon>
        <taxon>Bacillati</taxon>
        <taxon>Bacillota</taxon>
        <taxon>Clostridia</taxon>
        <taxon>Eubacteriales</taxon>
        <taxon>Acutalibacteraceae</taxon>
        <taxon>Hydrogeniiclostridium</taxon>
    </lineage>
</organism>
<dbReference type="EMBL" id="QLYR01000001">
    <property type="protein sequence ID" value="RAQ30629.1"/>
    <property type="molecule type" value="Genomic_DNA"/>
</dbReference>
<gene>
    <name evidence="1" type="ORF">DPQ25_03845</name>
</gene>
<name>A0A328UH30_9FIRM</name>
<reference evidence="1 2" key="1">
    <citation type="submission" date="2018-06" db="EMBL/GenBank/DDBJ databases">
        <title>Noncontiguous genome sequence of Ruminococcaceae bacterium ASD2818.</title>
        <authorList>
            <person name="Chaplin A.V."/>
            <person name="Sokolova S.R."/>
            <person name="Kochetkova T.O."/>
            <person name="Goltsov A.Y."/>
            <person name="Trofimov D.Y."/>
            <person name="Efimov B.A."/>
        </authorList>
    </citation>
    <scope>NUCLEOTIDE SEQUENCE [LARGE SCALE GENOMIC DNA]</scope>
    <source>
        <strain evidence="1 2">ASD2818</strain>
    </source>
</reference>
<evidence type="ECO:0000313" key="2">
    <source>
        <dbReference type="Proteomes" id="UP000249377"/>
    </source>
</evidence>
<sequence length="67" mass="7617">MDGRHSAPPFLYIFAILPFPKDQFLWKYVCRKKQMGCCESVLHGFSCIKEGPAVSLTLPAPFLLFKP</sequence>
<dbReference type="AlphaFoldDB" id="A0A328UH30"/>
<comment type="caution">
    <text evidence="1">The sequence shown here is derived from an EMBL/GenBank/DDBJ whole genome shotgun (WGS) entry which is preliminary data.</text>
</comment>
<protein>
    <submittedName>
        <fullName evidence="1">Uncharacterized protein</fullName>
    </submittedName>
</protein>
<dbReference type="Proteomes" id="UP000249377">
    <property type="component" value="Unassembled WGS sequence"/>
</dbReference>